<protein>
    <submittedName>
        <fullName evidence="5">LL-diaminopimelate aminotransferase</fullName>
    </submittedName>
</protein>
<dbReference type="Pfam" id="PF00155">
    <property type="entry name" value="Aminotran_1_2"/>
    <property type="match status" value="1"/>
</dbReference>
<dbReference type="PANTHER" id="PTHR42832">
    <property type="entry name" value="AMINO ACID AMINOTRANSFERASE"/>
    <property type="match status" value="1"/>
</dbReference>
<dbReference type="RefSeq" id="WP_245884456.1">
    <property type="nucleotide sequence ID" value="NZ_QGGL01000006.1"/>
</dbReference>
<dbReference type="GO" id="GO:0030170">
    <property type="term" value="F:pyridoxal phosphate binding"/>
    <property type="evidence" value="ECO:0007669"/>
    <property type="project" value="InterPro"/>
</dbReference>
<keyword evidence="2 5" id="KW-0032">Aminotransferase</keyword>
<accession>A0A316D9E5</accession>
<evidence type="ECO:0000313" key="5">
    <source>
        <dbReference type="EMBL" id="PWK13811.1"/>
    </source>
</evidence>
<dbReference type="InterPro" id="IPR050881">
    <property type="entry name" value="LL-DAP_aminotransferase"/>
</dbReference>
<dbReference type="Proteomes" id="UP000245634">
    <property type="component" value="Unassembled WGS sequence"/>
</dbReference>
<dbReference type="InterPro" id="IPR015421">
    <property type="entry name" value="PyrdxlP-dep_Trfase_major"/>
</dbReference>
<dbReference type="GO" id="GO:0008483">
    <property type="term" value="F:transaminase activity"/>
    <property type="evidence" value="ECO:0007669"/>
    <property type="project" value="UniProtKB-KW"/>
</dbReference>
<keyword evidence="3 5" id="KW-0808">Transferase</keyword>
<reference evidence="5 6" key="1">
    <citation type="submission" date="2018-05" db="EMBL/GenBank/DDBJ databases">
        <title>Genomic Encyclopedia of Type Strains, Phase IV (KMG-IV): sequencing the most valuable type-strain genomes for metagenomic binning, comparative biology and taxonomic classification.</title>
        <authorList>
            <person name="Goeker M."/>
        </authorList>
    </citation>
    <scope>NUCLEOTIDE SEQUENCE [LARGE SCALE GENOMIC DNA]</scope>
    <source>
        <strain evidence="5 6">DSM 18773</strain>
    </source>
</reference>
<name>A0A316D9E5_9BACL</name>
<evidence type="ECO:0000259" key="4">
    <source>
        <dbReference type="Pfam" id="PF00155"/>
    </source>
</evidence>
<proteinExistence type="predicted"/>
<evidence type="ECO:0000313" key="6">
    <source>
        <dbReference type="Proteomes" id="UP000245634"/>
    </source>
</evidence>
<dbReference type="InterPro" id="IPR015424">
    <property type="entry name" value="PyrdxlP-dep_Trfase"/>
</dbReference>
<keyword evidence="6" id="KW-1185">Reference proteome</keyword>
<dbReference type="InterPro" id="IPR015422">
    <property type="entry name" value="PyrdxlP-dep_Trfase_small"/>
</dbReference>
<dbReference type="EMBL" id="QGGL01000006">
    <property type="protein sequence ID" value="PWK13811.1"/>
    <property type="molecule type" value="Genomic_DNA"/>
</dbReference>
<evidence type="ECO:0000256" key="2">
    <source>
        <dbReference type="ARBA" id="ARBA00022576"/>
    </source>
</evidence>
<organism evidence="5 6">
    <name type="scientific">Tumebacillus permanentifrigoris</name>
    <dbReference type="NCBI Taxonomy" id="378543"/>
    <lineage>
        <taxon>Bacteria</taxon>
        <taxon>Bacillati</taxon>
        <taxon>Bacillota</taxon>
        <taxon>Bacilli</taxon>
        <taxon>Bacillales</taxon>
        <taxon>Alicyclobacillaceae</taxon>
        <taxon>Tumebacillus</taxon>
    </lineage>
</organism>
<gene>
    <name evidence="5" type="ORF">C7459_10691</name>
</gene>
<evidence type="ECO:0000256" key="1">
    <source>
        <dbReference type="ARBA" id="ARBA00001933"/>
    </source>
</evidence>
<comment type="caution">
    <text evidence="5">The sequence shown here is derived from an EMBL/GenBank/DDBJ whole genome shotgun (WGS) entry which is preliminary data.</text>
</comment>
<dbReference type="AlphaFoldDB" id="A0A316D9E5"/>
<dbReference type="Gene3D" id="3.40.640.10">
    <property type="entry name" value="Type I PLP-dependent aspartate aminotransferase-like (Major domain)"/>
    <property type="match status" value="1"/>
</dbReference>
<evidence type="ECO:0000256" key="3">
    <source>
        <dbReference type="ARBA" id="ARBA00022679"/>
    </source>
</evidence>
<dbReference type="SUPFAM" id="SSF53383">
    <property type="entry name" value="PLP-dependent transferases"/>
    <property type="match status" value="1"/>
</dbReference>
<dbReference type="PANTHER" id="PTHR42832:SF3">
    <property type="entry name" value="L-GLUTAMINE--4-(METHYLSULFANYL)-2-OXOBUTANOATE AMINOTRANSFERASE"/>
    <property type="match status" value="1"/>
</dbReference>
<dbReference type="Gene3D" id="3.90.1150.10">
    <property type="entry name" value="Aspartate Aminotransferase, domain 1"/>
    <property type="match status" value="1"/>
</dbReference>
<dbReference type="InterPro" id="IPR004839">
    <property type="entry name" value="Aminotransferase_I/II_large"/>
</dbReference>
<comment type="cofactor">
    <cofactor evidence="1">
        <name>pyridoxal 5'-phosphate</name>
        <dbReference type="ChEBI" id="CHEBI:597326"/>
    </cofactor>
</comment>
<dbReference type="CDD" id="cd00609">
    <property type="entry name" value="AAT_like"/>
    <property type="match status" value="1"/>
</dbReference>
<feature type="domain" description="Aminotransferase class I/classII large" evidence="4">
    <location>
        <begin position="19"/>
        <end position="371"/>
    </location>
</feature>
<sequence length="384" mass="42952">MFSILDEKVYKYREMGRTDIVDFGKADPDHPTPDSIVKRLQETAADPENHHYPAFRGSLFLRQHIAKYYKERFGVDVNPETEVLALLGSKEGLFHISLAYLQRGDIGLVPDPSFPAYNDGVFFAGGDILRMPLTKQNGYLPDLDALTAEQRKRAKILFLNYPNNPTGVLAPPAYMKKAIQFCTDNEILLCYDHAYAETYFDGNKPKSLLEFEGGKAAGVEFFTFSKSFNMAGWRLGAAVGNEEVINSLLVVQSHINSGIFAPIQFAGVEALEHVTHTDFLDQQRAEYQRRRDYAVKKFQEIGWDVHKPEATVYLWVPVPKGSTSMDFANLLLDDYSVVVAPGTAFGETGEGYVRISLTTEYVNVEKGIDRICAAIVKLAGVTTH</sequence>